<reference evidence="1 2" key="1">
    <citation type="submission" date="2019-08" db="EMBL/GenBank/DDBJ databases">
        <authorList>
            <person name="Peeters C."/>
        </authorList>
    </citation>
    <scope>NUCLEOTIDE SEQUENCE [LARGE SCALE GENOMIC DNA]</scope>
    <source>
        <strain evidence="1 2">LMG 31010</strain>
    </source>
</reference>
<accession>A0A5E4TRA8</accession>
<protein>
    <submittedName>
        <fullName evidence="1">Uncharacterized protein</fullName>
    </submittedName>
</protein>
<organism evidence="1 2">
    <name type="scientific">Pandoraea commovens</name>
    <dbReference type="NCBI Taxonomy" id="2508289"/>
    <lineage>
        <taxon>Bacteria</taxon>
        <taxon>Pseudomonadati</taxon>
        <taxon>Pseudomonadota</taxon>
        <taxon>Betaproteobacteria</taxon>
        <taxon>Burkholderiales</taxon>
        <taxon>Burkholderiaceae</taxon>
        <taxon>Pandoraea</taxon>
    </lineage>
</organism>
<gene>
    <name evidence="1" type="ORF">PCO31010_01599</name>
</gene>
<dbReference type="RefSeq" id="WP_150663764.1">
    <property type="nucleotide sequence ID" value="NZ_CABPSA010000002.1"/>
</dbReference>
<evidence type="ECO:0000313" key="1">
    <source>
        <dbReference type="EMBL" id="VVD90111.1"/>
    </source>
</evidence>
<evidence type="ECO:0000313" key="2">
    <source>
        <dbReference type="Proteomes" id="UP000343335"/>
    </source>
</evidence>
<dbReference type="OrthoDB" id="9817199at2"/>
<sequence length="636" mass="72422">MESISSDLGPNKTLLAAEIVNERADGHSATAQTVPSDLTLAAPAPPDVAKGESPELVSRYWMYDKSSSEYEGLKADFQRALKLSGNAADKNEVRDGLELMRSSPALFRGFPAGDYHELLRKSCDRGESRLSRLMEFSAITGSDSQWPMRREIFYELDYSLRYEDRPEMREILARDLKRSLDECFRTMRGVDEDSLRKFVFGLLTDIIEIRRHQRLNALMKYCEIIPDKIKEIPQSDLQELPEILALNGADASEAIKCLGKATGYVFLPHGILVGWKEIPSLNPDIPEDQRKRTDFADELRQRIDKIVGDGRDANLVLREVVLKLAHMDEETQSAGVKLLCEFFKNDLSSMFAASGDRKSLGIIASYCEKARSEFDEISEEINDRLRSNGQMGLQESFKDSVQERVRDYSNWSRNRDRYLREIRFNLGSLLYGKSDDEKRAAGIDVLLGFSEWADGYEKLLCLQDFARILSADHRGTIVDIVGENAAKEWLLGNFPVSNRDFEFARMQLGLDEKETAPEEVGEEFVIPYNPSERVKWAERELMSICNRGMNGSGTAFQMHSSFNNMSWQDRADAMQLTVNWTMQPLNNDTLKKLKAMAASVDLRGLMANTVTKRKFAEVTDENLRSYMQQRNMVRSN</sequence>
<dbReference type="Proteomes" id="UP000343335">
    <property type="component" value="Unassembled WGS sequence"/>
</dbReference>
<name>A0A5E4TRA8_9BURK</name>
<dbReference type="AlphaFoldDB" id="A0A5E4TRA8"/>
<proteinExistence type="predicted"/>
<dbReference type="EMBL" id="CABPSA010000002">
    <property type="protein sequence ID" value="VVD90111.1"/>
    <property type="molecule type" value="Genomic_DNA"/>
</dbReference>